<dbReference type="AlphaFoldDB" id="A0A7X2P830"/>
<organism evidence="1 2">
    <name type="scientific">Bilifractor porci</name>
    <dbReference type="NCBI Taxonomy" id="2606636"/>
    <lineage>
        <taxon>Bacteria</taxon>
        <taxon>Bacillati</taxon>
        <taxon>Bacillota</taxon>
        <taxon>Clostridia</taxon>
        <taxon>Lachnospirales</taxon>
        <taxon>Lachnospiraceae</taxon>
        <taxon>Bilifractor</taxon>
    </lineage>
</organism>
<reference evidence="1 2" key="1">
    <citation type="submission" date="2019-08" db="EMBL/GenBank/DDBJ databases">
        <title>In-depth cultivation of the pig gut microbiome towards novel bacterial diversity and tailored functional studies.</title>
        <authorList>
            <person name="Wylensek D."/>
            <person name="Hitch T.C.A."/>
            <person name="Clavel T."/>
        </authorList>
    </citation>
    <scope>NUCLEOTIDE SEQUENCE [LARGE SCALE GENOMIC DNA]</scope>
    <source>
        <strain evidence="1 2">Oil+RF-744-WCA-WT-13</strain>
    </source>
</reference>
<evidence type="ECO:0000313" key="1">
    <source>
        <dbReference type="EMBL" id="MST81979.1"/>
    </source>
</evidence>
<dbReference type="RefSeq" id="WP_154457895.1">
    <property type="nucleotide sequence ID" value="NZ_VUMV01000004.1"/>
</dbReference>
<accession>A0A7X2P830</accession>
<gene>
    <name evidence="1" type="ORF">FYJ60_06585</name>
</gene>
<comment type="caution">
    <text evidence="1">The sequence shown here is derived from an EMBL/GenBank/DDBJ whole genome shotgun (WGS) entry which is preliminary data.</text>
</comment>
<dbReference type="Proteomes" id="UP000466864">
    <property type="component" value="Unassembled WGS sequence"/>
</dbReference>
<evidence type="ECO:0000313" key="2">
    <source>
        <dbReference type="Proteomes" id="UP000466864"/>
    </source>
</evidence>
<sequence length="135" mass="15006">MLKTLQFGDKSVTFSTSFAWTLIYKSQFGRDALPILIPIIRETANTKKKPDESELAMTFLERLGFSGVVEIAWSAARLVDFNIPDPLTWVASFGDDFEPLDVISDLFPDLILSCFASKKSKAPIPTAKKATTTKK</sequence>
<name>A0A7X2P830_9FIRM</name>
<keyword evidence="2" id="KW-1185">Reference proteome</keyword>
<proteinExistence type="predicted"/>
<protein>
    <submittedName>
        <fullName evidence="1">Uncharacterized protein</fullName>
    </submittedName>
</protein>
<dbReference type="EMBL" id="VUMV01000004">
    <property type="protein sequence ID" value="MST81979.1"/>
    <property type="molecule type" value="Genomic_DNA"/>
</dbReference>